<evidence type="ECO:0000256" key="6">
    <source>
        <dbReference type="SAM" id="Phobius"/>
    </source>
</evidence>
<dbReference type="Proteomes" id="UP000515153">
    <property type="component" value="Chromosome VI"/>
</dbReference>
<gene>
    <name evidence="9" type="ORF">PgNI_11330</name>
</gene>
<dbReference type="InterPro" id="IPR052337">
    <property type="entry name" value="SAT4-like"/>
</dbReference>
<dbReference type="PANTHER" id="PTHR33048:SF124">
    <property type="entry name" value="INTEGRAL MEMBRANE PROTEIN"/>
    <property type="match status" value="1"/>
</dbReference>
<feature type="transmembrane region" description="Helical" evidence="6">
    <location>
        <begin position="141"/>
        <end position="161"/>
    </location>
</feature>
<dbReference type="InterPro" id="IPR049326">
    <property type="entry name" value="Rhodopsin_dom_fungi"/>
</dbReference>
<dbReference type="RefSeq" id="XP_030976845.1">
    <property type="nucleotide sequence ID" value="XM_031131299.1"/>
</dbReference>
<dbReference type="InterPro" id="IPR016169">
    <property type="entry name" value="FAD-bd_PCMH_sub2"/>
</dbReference>
<accession>A0A6P8APM7</accession>
<sequence length="584" mass="64157">MSHGGCGRHFWQVTSAEYVELLKWTLPVNIFYMLSADLAKLSLLVLYLNFSPDRTYLTTLYVLIIAFALCAIIYAGVSIFGSQPFHAHWDLETMSTANCVDKPMFFLAASIANVVVDVVILPVPLRILLLLQIARRQKMSLLLLFATGGAYCCHLTIQLFNSNDYIHGLSNELWWMYAELAGCIICASTSTTRAFFTRYMSCFLETLSSTLRPSKDDADTAGMELEAERRKQARVQLGRHEAIQLESDKDDHSVVVPSPRHCIPKVARDGNIGIGGFLTGGGKSFHTAKYGFGCGNIINAEVVLAVGRIVNVNKDGNVDLFKALKGGWGKFGIVTRFDLFTFPSLPIWGGARFVAVPQIAAVADSMVNFTTSYSKHHDPVISQFMVDTDGVERSPAFAAALNITGITSILSSNTLGKLVDTYVLPPGKYNVWYTPTFANDARIINKAADLNATFVSDLIKVVPADQLGTEMLFQPMPKGGNIMGMGRVDGGSLPWLLACTVETAEQEKFLHEISAKFKDGIAAYANSMRSLREWQYINYVDPTQGPVDSYGPANVAFLKLVSSQYDPTGFFQKQQGGCIMLLQA</sequence>
<dbReference type="GeneID" id="41966204"/>
<dbReference type="Pfam" id="PF20684">
    <property type="entry name" value="Fung_rhodopsin"/>
    <property type="match status" value="1"/>
</dbReference>
<feature type="transmembrane region" description="Helical" evidence="6">
    <location>
        <begin position="173"/>
        <end position="196"/>
    </location>
</feature>
<dbReference type="SUPFAM" id="SSF56176">
    <property type="entry name" value="FAD-binding/transporter-associated domain-like"/>
    <property type="match status" value="1"/>
</dbReference>
<dbReference type="Gene3D" id="3.30.465.10">
    <property type="match status" value="1"/>
</dbReference>
<feature type="transmembrane region" description="Helical" evidence="6">
    <location>
        <begin position="30"/>
        <end position="48"/>
    </location>
</feature>
<keyword evidence="8" id="KW-1185">Reference proteome</keyword>
<dbReference type="AlphaFoldDB" id="A0A6P8APM7"/>
<feature type="transmembrane region" description="Helical" evidence="6">
    <location>
        <begin position="105"/>
        <end position="129"/>
    </location>
</feature>
<dbReference type="InterPro" id="IPR036318">
    <property type="entry name" value="FAD-bd_PCMH-like_sf"/>
</dbReference>
<evidence type="ECO:0000313" key="8">
    <source>
        <dbReference type="Proteomes" id="UP000515153"/>
    </source>
</evidence>
<organism evidence="8 9">
    <name type="scientific">Pyricularia grisea</name>
    <name type="common">Crabgrass-specific blast fungus</name>
    <name type="synonym">Magnaporthe grisea</name>
    <dbReference type="NCBI Taxonomy" id="148305"/>
    <lineage>
        <taxon>Eukaryota</taxon>
        <taxon>Fungi</taxon>
        <taxon>Dikarya</taxon>
        <taxon>Ascomycota</taxon>
        <taxon>Pezizomycotina</taxon>
        <taxon>Sordariomycetes</taxon>
        <taxon>Sordariomycetidae</taxon>
        <taxon>Magnaporthales</taxon>
        <taxon>Pyriculariaceae</taxon>
        <taxon>Pyricularia</taxon>
    </lineage>
</organism>
<reference evidence="9" key="3">
    <citation type="submission" date="2025-08" db="UniProtKB">
        <authorList>
            <consortium name="RefSeq"/>
        </authorList>
    </citation>
    <scope>IDENTIFICATION</scope>
    <source>
        <strain evidence="9">NI907</strain>
    </source>
</reference>
<keyword evidence="2 6" id="KW-0812">Transmembrane</keyword>
<protein>
    <recommendedName>
        <fullName evidence="7">Rhodopsin domain-containing protein</fullName>
    </recommendedName>
</protein>
<dbReference type="PANTHER" id="PTHR33048">
    <property type="entry name" value="PTH11-LIKE INTEGRAL MEMBRANE PROTEIN (AFU_ORTHOLOGUE AFUA_5G11245)"/>
    <property type="match status" value="1"/>
</dbReference>
<keyword evidence="4 6" id="KW-0472">Membrane</keyword>
<name>A0A6P8APM7_PYRGI</name>
<evidence type="ECO:0000259" key="7">
    <source>
        <dbReference type="Pfam" id="PF20684"/>
    </source>
</evidence>
<evidence type="ECO:0000256" key="4">
    <source>
        <dbReference type="ARBA" id="ARBA00023136"/>
    </source>
</evidence>
<dbReference type="GO" id="GO:0016020">
    <property type="term" value="C:membrane"/>
    <property type="evidence" value="ECO:0007669"/>
    <property type="project" value="UniProtKB-SubCell"/>
</dbReference>
<feature type="domain" description="Rhodopsin" evidence="7">
    <location>
        <begin position="3"/>
        <end position="197"/>
    </location>
</feature>
<evidence type="ECO:0000256" key="5">
    <source>
        <dbReference type="ARBA" id="ARBA00038359"/>
    </source>
</evidence>
<keyword evidence="3 6" id="KW-1133">Transmembrane helix</keyword>
<evidence type="ECO:0000256" key="3">
    <source>
        <dbReference type="ARBA" id="ARBA00022989"/>
    </source>
</evidence>
<evidence type="ECO:0000313" key="9">
    <source>
        <dbReference type="RefSeq" id="XP_030976845.1"/>
    </source>
</evidence>
<evidence type="ECO:0000256" key="2">
    <source>
        <dbReference type="ARBA" id="ARBA00022692"/>
    </source>
</evidence>
<comment type="subcellular location">
    <subcellularLocation>
        <location evidence="1">Membrane</location>
        <topology evidence="1">Multi-pass membrane protein</topology>
    </subcellularLocation>
</comment>
<evidence type="ECO:0000256" key="1">
    <source>
        <dbReference type="ARBA" id="ARBA00004141"/>
    </source>
</evidence>
<reference evidence="8 9" key="1">
    <citation type="journal article" date="2019" name="Mol. Biol. Evol.">
        <title>Blast fungal genomes show frequent chromosomal changes, gene gains and losses, and effector gene turnover.</title>
        <authorList>
            <person name="Gomez Luciano L.B."/>
            <person name="Jason Tsai I."/>
            <person name="Chuma I."/>
            <person name="Tosa Y."/>
            <person name="Chen Y.H."/>
            <person name="Li J.Y."/>
            <person name="Li M.Y."/>
            <person name="Jade Lu M.Y."/>
            <person name="Nakayashiki H."/>
            <person name="Li W.H."/>
        </authorList>
    </citation>
    <scope>NUCLEOTIDE SEQUENCE [LARGE SCALE GENOMIC DNA]</scope>
    <source>
        <strain evidence="8 9">NI907</strain>
    </source>
</reference>
<feature type="transmembrane region" description="Helical" evidence="6">
    <location>
        <begin position="60"/>
        <end position="85"/>
    </location>
</feature>
<reference evidence="9" key="2">
    <citation type="submission" date="2019-10" db="EMBL/GenBank/DDBJ databases">
        <authorList>
            <consortium name="NCBI Genome Project"/>
        </authorList>
    </citation>
    <scope>NUCLEOTIDE SEQUENCE</scope>
    <source>
        <strain evidence="9">NI907</strain>
    </source>
</reference>
<proteinExistence type="inferred from homology"/>
<dbReference type="KEGG" id="pgri:PgNI_11330"/>
<comment type="similarity">
    <text evidence="5">Belongs to the SAT4 family.</text>
</comment>
<dbReference type="GO" id="GO:0050660">
    <property type="term" value="F:flavin adenine dinucleotide binding"/>
    <property type="evidence" value="ECO:0007669"/>
    <property type="project" value="InterPro"/>
</dbReference>